<comment type="caution">
    <text evidence="1">The sequence shown here is derived from an EMBL/GenBank/DDBJ whole genome shotgun (WGS) entry which is preliminary data.</text>
</comment>
<proteinExistence type="predicted"/>
<dbReference type="EMBL" id="QGKV02000759">
    <property type="protein sequence ID" value="KAF3563833.1"/>
    <property type="molecule type" value="Genomic_DNA"/>
</dbReference>
<name>A0ABQ7CW00_BRACR</name>
<gene>
    <name evidence="1" type="ORF">DY000_02016858</name>
</gene>
<protein>
    <submittedName>
        <fullName evidence="1">Uncharacterized protein</fullName>
    </submittedName>
</protein>
<evidence type="ECO:0000313" key="2">
    <source>
        <dbReference type="Proteomes" id="UP000266723"/>
    </source>
</evidence>
<sequence>MYVSPSTPPLDLSSSLASSITQFRHFLLRLLLEYYETRANAQKLNDDEEEARDFLKAAAVSKNPVEERKEKHIGP</sequence>
<keyword evidence="2" id="KW-1185">Reference proteome</keyword>
<evidence type="ECO:0000313" key="1">
    <source>
        <dbReference type="EMBL" id="KAF3563833.1"/>
    </source>
</evidence>
<accession>A0ABQ7CW00</accession>
<organism evidence="1 2">
    <name type="scientific">Brassica cretica</name>
    <name type="common">Mustard</name>
    <dbReference type="NCBI Taxonomy" id="69181"/>
    <lineage>
        <taxon>Eukaryota</taxon>
        <taxon>Viridiplantae</taxon>
        <taxon>Streptophyta</taxon>
        <taxon>Embryophyta</taxon>
        <taxon>Tracheophyta</taxon>
        <taxon>Spermatophyta</taxon>
        <taxon>Magnoliopsida</taxon>
        <taxon>eudicotyledons</taxon>
        <taxon>Gunneridae</taxon>
        <taxon>Pentapetalae</taxon>
        <taxon>rosids</taxon>
        <taxon>malvids</taxon>
        <taxon>Brassicales</taxon>
        <taxon>Brassicaceae</taxon>
        <taxon>Brassiceae</taxon>
        <taxon>Brassica</taxon>
    </lineage>
</organism>
<dbReference type="Proteomes" id="UP000266723">
    <property type="component" value="Unassembled WGS sequence"/>
</dbReference>
<reference evidence="1 2" key="1">
    <citation type="journal article" date="2020" name="BMC Genomics">
        <title>Intraspecific diversification of the crop wild relative Brassica cretica Lam. using demographic model selection.</title>
        <authorList>
            <person name="Kioukis A."/>
            <person name="Michalopoulou V.A."/>
            <person name="Briers L."/>
            <person name="Pirintsos S."/>
            <person name="Studholme D.J."/>
            <person name="Pavlidis P."/>
            <person name="Sarris P.F."/>
        </authorList>
    </citation>
    <scope>NUCLEOTIDE SEQUENCE [LARGE SCALE GENOMIC DNA]</scope>
    <source>
        <strain evidence="2">cv. PFS-1207/04</strain>
    </source>
</reference>